<protein>
    <recommendedName>
        <fullName evidence="3 11">DNA-directed RNA polymerase subunit omega</fullName>
        <shortName evidence="11">RNAP omega subunit</shortName>
        <ecNumber evidence="2 11">2.7.7.6</ecNumber>
    </recommendedName>
    <alternativeName>
        <fullName evidence="9 11">RNA polymerase omega subunit</fullName>
    </alternativeName>
    <alternativeName>
        <fullName evidence="8 11">Transcriptase subunit omega</fullName>
    </alternativeName>
</protein>
<evidence type="ECO:0000256" key="3">
    <source>
        <dbReference type="ARBA" id="ARBA00013725"/>
    </source>
</evidence>
<dbReference type="SMART" id="SM01409">
    <property type="entry name" value="RNA_pol_Rpb6"/>
    <property type="match status" value="1"/>
</dbReference>
<dbReference type="HAMAP" id="MF_00366">
    <property type="entry name" value="RNApol_bact_RpoZ"/>
    <property type="match status" value="1"/>
</dbReference>
<evidence type="ECO:0000256" key="7">
    <source>
        <dbReference type="ARBA" id="ARBA00023163"/>
    </source>
</evidence>
<evidence type="ECO:0000256" key="4">
    <source>
        <dbReference type="ARBA" id="ARBA00022478"/>
    </source>
</evidence>
<evidence type="ECO:0000256" key="9">
    <source>
        <dbReference type="ARBA" id="ARBA00030998"/>
    </source>
</evidence>
<comment type="subunit">
    <text evidence="11">The RNAP catalytic core consists of 2 alpha, 1 beta, 1 beta' and 1 omega subunit. When a sigma factor is associated with the core the holoenzyme is formed, which can initiate transcription.</text>
</comment>
<evidence type="ECO:0000256" key="8">
    <source>
        <dbReference type="ARBA" id="ARBA00029924"/>
    </source>
</evidence>
<reference evidence="12 13" key="1">
    <citation type="submission" date="2018-05" db="EMBL/GenBank/DDBJ databases">
        <title>Leucothrix arctica sp. nov., isolated from Arctic seawater.</title>
        <authorList>
            <person name="Choi A."/>
            <person name="Baek K."/>
        </authorList>
    </citation>
    <scope>NUCLEOTIDE SEQUENCE [LARGE SCALE GENOMIC DNA]</scope>
    <source>
        <strain evidence="12 13">JCM 18388</strain>
    </source>
</reference>
<comment type="caution">
    <text evidence="12">The sequence shown here is derived from an EMBL/GenBank/DDBJ whole genome shotgun (WGS) entry which is preliminary data.</text>
</comment>
<dbReference type="Gene3D" id="3.90.940.10">
    <property type="match status" value="1"/>
</dbReference>
<keyword evidence="7 11" id="KW-0804">Transcription</keyword>
<dbReference type="SUPFAM" id="SSF63562">
    <property type="entry name" value="RPB6/omega subunit-like"/>
    <property type="match status" value="1"/>
</dbReference>
<dbReference type="RefSeq" id="WP_109839140.1">
    <property type="nucleotide sequence ID" value="NZ_QGKM01000069.1"/>
</dbReference>
<gene>
    <name evidence="11" type="primary">rpoZ</name>
    <name evidence="12" type="ORF">DKW60_18465</name>
</gene>
<name>A0A317C3B0_9GAMM</name>
<dbReference type="GO" id="GO:0006351">
    <property type="term" value="P:DNA-templated transcription"/>
    <property type="evidence" value="ECO:0007669"/>
    <property type="project" value="UniProtKB-UniRule"/>
</dbReference>
<evidence type="ECO:0000313" key="12">
    <source>
        <dbReference type="EMBL" id="PWQ93068.1"/>
    </source>
</evidence>
<evidence type="ECO:0000256" key="2">
    <source>
        <dbReference type="ARBA" id="ARBA00012418"/>
    </source>
</evidence>
<dbReference type="OrthoDB" id="9796300at2"/>
<dbReference type="NCBIfam" id="TIGR00690">
    <property type="entry name" value="rpoZ"/>
    <property type="match status" value="1"/>
</dbReference>
<keyword evidence="4 11" id="KW-0240">DNA-directed RNA polymerase</keyword>
<keyword evidence="5 11" id="KW-0808">Transferase</keyword>
<accession>A0A317C3B0</accession>
<dbReference type="PANTHER" id="PTHR34476:SF1">
    <property type="entry name" value="DNA-DIRECTED RNA POLYMERASE SUBUNIT OMEGA"/>
    <property type="match status" value="1"/>
</dbReference>
<evidence type="ECO:0000256" key="6">
    <source>
        <dbReference type="ARBA" id="ARBA00022695"/>
    </source>
</evidence>
<comment type="function">
    <text evidence="11">Promotes RNA polymerase assembly. Latches the N- and C-terminal regions of the beta' subunit thereby facilitating its interaction with the beta and alpha subunits.</text>
</comment>
<evidence type="ECO:0000256" key="5">
    <source>
        <dbReference type="ARBA" id="ARBA00022679"/>
    </source>
</evidence>
<dbReference type="EC" id="2.7.7.6" evidence="2 11"/>
<evidence type="ECO:0000256" key="1">
    <source>
        <dbReference type="ARBA" id="ARBA00006711"/>
    </source>
</evidence>
<comment type="similarity">
    <text evidence="1 11">Belongs to the RNA polymerase subunit omega family.</text>
</comment>
<evidence type="ECO:0000313" key="13">
    <source>
        <dbReference type="Proteomes" id="UP000245539"/>
    </source>
</evidence>
<dbReference type="EMBL" id="QGKM01000069">
    <property type="protein sequence ID" value="PWQ93068.1"/>
    <property type="molecule type" value="Genomic_DNA"/>
</dbReference>
<dbReference type="GO" id="GO:0000428">
    <property type="term" value="C:DNA-directed RNA polymerase complex"/>
    <property type="evidence" value="ECO:0007669"/>
    <property type="project" value="UniProtKB-KW"/>
</dbReference>
<dbReference type="InterPro" id="IPR036161">
    <property type="entry name" value="RPB6/omega-like_sf"/>
</dbReference>
<proteinExistence type="inferred from homology"/>
<sequence length="82" mass="9056">MARVTVEDCLKHVESNYALVLQASKRARAIANGAEPLVERDNDKPTVIALREIADDVAAESQVNPELEQQSHQDAFEINIEA</sequence>
<dbReference type="GO" id="GO:0003677">
    <property type="term" value="F:DNA binding"/>
    <property type="evidence" value="ECO:0007669"/>
    <property type="project" value="UniProtKB-UniRule"/>
</dbReference>
<dbReference type="PANTHER" id="PTHR34476">
    <property type="entry name" value="DNA-DIRECTED RNA POLYMERASE SUBUNIT OMEGA"/>
    <property type="match status" value="1"/>
</dbReference>
<dbReference type="AlphaFoldDB" id="A0A317C3B0"/>
<dbReference type="Proteomes" id="UP000245539">
    <property type="component" value="Unassembled WGS sequence"/>
</dbReference>
<keyword evidence="13" id="KW-1185">Reference proteome</keyword>
<keyword evidence="6 11" id="KW-0548">Nucleotidyltransferase</keyword>
<dbReference type="InterPro" id="IPR006110">
    <property type="entry name" value="Pol_omega/Rpo6/RPB6"/>
</dbReference>
<dbReference type="InterPro" id="IPR003716">
    <property type="entry name" value="DNA-dir_RNA_pol_omega"/>
</dbReference>
<dbReference type="GO" id="GO:0003899">
    <property type="term" value="F:DNA-directed RNA polymerase activity"/>
    <property type="evidence" value="ECO:0007669"/>
    <property type="project" value="UniProtKB-UniRule"/>
</dbReference>
<evidence type="ECO:0000256" key="10">
    <source>
        <dbReference type="ARBA" id="ARBA00048552"/>
    </source>
</evidence>
<dbReference type="Pfam" id="PF01192">
    <property type="entry name" value="RNA_pol_Rpb6"/>
    <property type="match status" value="1"/>
</dbReference>
<evidence type="ECO:0000256" key="11">
    <source>
        <dbReference type="HAMAP-Rule" id="MF_00366"/>
    </source>
</evidence>
<organism evidence="12 13">
    <name type="scientific">Leucothrix pacifica</name>
    <dbReference type="NCBI Taxonomy" id="1247513"/>
    <lineage>
        <taxon>Bacteria</taxon>
        <taxon>Pseudomonadati</taxon>
        <taxon>Pseudomonadota</taxon>
        <taxon>Gammaproteobacteria</taxon>
        <taxon>Thiotrichales</taxon>
        <taxon>Thiotrichaceae</taxon>
        <taxon>Leucothrix</taxon>
    </lineage>
</organism>
<comment type="catalytic activity">
    <reaction evidence="10 11">
        <text>RNA(n) + a ribonucleoside 5'-triphosphate = RNA(n+1) + diphosphate</text>
        <dbReference type="Rhea" id="RHEA:21248"/>
        <dbReference type="Rhea" id="RHEA-COMP:14527"/>
        <dbReference type="Rhea" id="RHEA-COMP:17342"/>
        <dbReference type="ChEBI" id="CHEBI:33019"/>
        <dbReference type="ChEBI" id="CHEBI:61557"/>
        <dbReference type="ChEBI" id="CHEBI:140395"/>
        <dbReference type="EC" id="2.7.7.6"/>
    </reaction>
</comment>